<dbReference type="Proteomes" id="UP001060215">
    <property type="component" value="Chromosome 6"/>
</dbReference>
<feature type="non-terminal residue" evidence="1">
    <location>
        <position position="88"/>
    </location>
</feature>
<protein>
    <submittedName>
        <fullName evidence="1">Uncharacterized protein</fullName>
    </submittedName>
</protein>
<organism evidence="1 2">
    <name type="scientific">Camellia lanceoleosa</name>
    <dbReference type="NCBI Taxonomy" id="1840588"/>
    <lineage>
        <taxon>Eukaryota</taxon>
        <taxon>Viridiplantae</taxon>
        <taxon>Streptophyta</taxon>
        <taxon>Embryophyta</taxon>
        <taxon>Tracheophyta</taxon>
        <taxon>Spermatophyta</taxon>
        <taxon>Magnoliopsida</taxon>
        <taxon>eudicotyledons</taxon>
        <taxon>Gunneridae</taxon>
        <taxon>Pentapetalae</taxon>
        <taxon>asterids</taxon>
        <taxon>Ericales</taxon>
        <taxon>Theaceae</taxon>
        <taxon>Camellia</taxon>
    </lineage>
</organism>
<proteinExistence type="predicted"/>
<accession>A0ACC0IEG9</accession>
<name>A0ACC0IEG9_9ERIC</name>
<comment type="caution">
    <text evidence="1">The sequence shown here is derived from an EMBL/GenBank/DDBJ whole genome shotgun (WGS) entry which is preliminary data.</text>
</comment>
<feature type="non-terminal residue" evidence="1">
    <location>
        <position position="1"/>
    </location>
</feature>
<evidence type="ECO:0000313" key="2">
    <source>
        <dbReference type="Proteomes" id="UP001060215"/>
    </source>
</evidence>
<dbReference type="EMBL" id="CM045763">
    <property type="protein sequence ID" value="KAI8023383.1"/>
    <property type="molecule type" value="Genomic_DNA"/>
</dbReference>
<evidence type="ECO:0000313" key="1">
    <source>
        <dbReference type="EMBL" id="KAI8023383.1"/>
    </source>
</evidence>
<keyword evidence="2" id="KW-1185">Reference proteome</keyword>
<gene>
    <name evidence="1" type="ORF">LOK49_LG03G03172</name>
</gene>
<reference evidence="1 2" key="1">
    <citation type="journal article" date="2022" name="Plant J.">
        <title>Chromosome-level genome of Camellia lanceoleosa provides a valuable resource for understanding genome evolution and self-incompatibility.</title>
        <authorList>
            <person name="Gong W."/>
            <person name="Xiao S."/>
            <person name="Wang L."/>
            <person name="Liao Z."/>
            <person name="Chang Y."/>
            <person name="Mo W."/>
            <person name="Hu G."/>
            <person name="Li W."/>
            <person name="Zhao G."/>
            <person name="Zhu H."/>
            <person name="Hu X."/>
            <person name="Ji K."/>
            <person name="Xiang X."/>
            <person name="Song Q."/>
            <person name="Yuan D."/>
            <person name="Jin S."/>
            <person name="Zhang L."/>
        </authorList>
    </citation>
    <scope>NUCLEOTIDE SEQUENCE [LARGE SCALE GENOMIC DNA]</scope>
    <source>
        <strain evidence="1">SQ_2022a</strain>
    </source>
</reference>
<sequence>EKYIKKNKLQHISVETGWALLLDRINNISHIQMCYICRQLTDGSTHNMHLVRIVHGVAMFAMNNILSKWILVSKRSRSLAFVYSGMYT</sequence>